<evidence type="ECO:0000313" key="1">
    <source>
        <dbReference type="EMBL" id="UBF22582.1"/>
    </source>
</evidence>
<gene>
    <name evidence="1" type="ORF">HRTV-25_gp1</name>
</gene>
<protein>
    <submittedName>
        <fullName evidence="1">Uncharacterized protein</fullName>
    </submittedName>
</protein>
<accession>A0AAE8XYN9</accession>
<proteinExistence type="predicted"/>
<evidence type="ECO:0000313" key="2">
    <source>
        <dbReference type="Proteomes" id="UP000827232"/>
    </source>
</evidence>
<name>A0AAE8XYN9_9CAUD</name>
<organism evidence="1 2">
    <name type="scientific">Halorubrum tailed virus 25</name>
    <dbReference type="NCBI Taxonomy" id="2878006"/>
    <lineage>
        <taxon>Viruses</taxon>
        <taxon>Duplodnaviria</taxon>
        <taxon>Heunggongvirae</taxon>
        <taxon>Uroviricota</taxon>
        <taxon>Caudoviricetes</taxon>
        <taxon>Thumleimavirales</taxon>
        <taxon>Hafunaviridae</taxon>
        <taxon>Laminvirus</taxon>
        <taxon>Laminvirus thailandense</taxon>
        <taxon>Laminvirus HRTV25</taxon>
    </lineage>
</organism>
<sequence>MRGLVVGTIWATPLRDKVLCLVVAISDTILSAGRKISFNTKISDFIEVGKVT</sequence>
<reference evidence="1" key="1">
    <citation type="submission" date="2021-05" db="EMBL/GenBank/DDBJ databases">
        <title>Diversity, taxonomy and evolution of archaeal viruses of the class Caudoviricetes.</title>
        <authorList>
            <person name="Liu Y."/>
            <person name="Demina T.A."/>
            <person name="Roux S."/>
            <person name="Aiewsakun P."/>
            <person name="Kazlauskas D."/>
            <person name="Simmonds P."/>
            <person name="Prangishvili D."/>
            <person name="Oksanen H.M."/>
            <person name="Krupovic M."/>
        </authorList>
    </citation>
    <scope>NUCLEOTIDE SEQUENCE</scope>
    <source>
        <strain evidence="1">HRTV-25/14</strain>
    </source>
</reference>
<keyword evidence="2" id="KW-1185">Reference proteome</keyword>
<dbReference type="Proteomes" id="UP000827232">
    <property type="component" value="Segment"/>
</dbReference>
<dbReference type="EMBL" id="MZ334521">
    <property type="protein sequence ID" value="UBF22582.1"/>
    <property type="molecule type" value="Genomic_DNA"/>
</dbReference>